<evidence type="ECO:0000313" key="3">
    <source>
        <dbReference type="Proteomes" id="UP001230951"/>
    </source>
</evidence>
<dbReference type="InterPro" id="IPR007487">
    <property type="entry name" value="ABC_transpt-TYRBP-like"/>
</dbReference>
<keyword evidence="3" id="KW-1185">Reference proteome</keyword>
<dbReference type="PANTHER" id="PTHR35271">
    <property type="entry name" value="ABC TRANSPORTER, SUBSTRATE-BINDING LIPOPROTEIN-RELATED"/>
    <property type="match status" value="1"/>
</dbReference>
<dbReference type="EMBL" id="JAUSRG010000009">
    <property type="protein sequence ID" value="MDP9906040.1"/>
    <property type="molecule type" value="Genomic_DNA"/>
</dbReference>
<protein>
    <submittedName>
        <fullName evidence="1">ABC transport system substrate-binding protein</fullName>
    </submittedName>
</protein>
<dbReference type="Proteomes" id="UP001242995">
    <property type="component" value="Unassembled WGS sequence"/>
</dbReference>
<evidence type="ECO:0000313" key="1">
    <source>
        <dbReference type="EMBL" id="MDP9906040.1"/>
    </source>
</evidence>
<accession>A0AAW8DJY0</accession>
<sequence length="311" mass="31062">MALTACSNSTPAPDSSNPYSGKTVCIDQYATATAITDIMTGLEGGLADAKAKGLKIVIENPNADPATEQSIAQKFITSGCNVIGGVGTAAAQLQANASNGIPVVFMASSTPVEAGLVASMDAPGGHVTGVADVLNPAPDIDAMLKLDPSIKTIGLIWKTGDPAGDTLAKAAQKHIESLGLKSVTSTITTGADVTQAAQSLVSRVDAIMIPGDTTTISAAGGITAVADAAKVPVFGGTTSAVDAGAVLASGYNYVDVGRESAKLMLGILDGANPASTPVVIPRVGGFAIATDKLATFGLTLPESLKDQLLKK</sequence>
<dbReference type="SUPFAM" id="SSF53822">
    <property type="entry name" value="Periplasmic binding protein-like I"/>
    <property type="match status" value="1"/>
</dbReference>
<dbReference type="PANTHER" id="PTHR35271:SF1">
    <property type="entry name" value="ABC TRANSPORTER, SUBSTRATE-BINDING LIPOPROTEIN"/>
    <property type="match status" value="1"/>
</dbReference>
<dbReference type="AlphaFoldDB" id="A0AAW8DJY0"/>
<dbReference type="EMBL" id="JAUSTF010000008">
    <property type="protein sequence ID" value="MDQ0181843.1"/>
    <property type="molecule type" value="Genomic_DNA"/>
</dbReference>
<name>A0AAW8DJY0_9MICC</name>
<organism evidence="1 4">
    <name type="scientific">Arthrobacter bambusae</name>
    <dbReference type="NCBI Taxonomy" id="1338426"/>
    <lineage>
        <taxon>Bacteria</taxon>
        <taxon>Bacillati</taxon>
        <taxon>Actinomycetota</taxon>
        <taxon>Actinomycetes</taxon>
        <taxon>Micrococcales</taxon>
        <taxon>Micrococcaceae</taxon>
        <taxon>Arthrobacter</taxon>
    </lineage>
</organism>
<evidence type="ECO:0000313" key="4">
    <source>
        <dbReference type="Proteomes" id="UP001242995"/>
    </source>
</evidence>
<dbReference type="Proteomes" id="UP001230951">
    <property type="component" value="Unassembled WGS sequence"/>
</dbReference>
<reference evidence="1 3" key="1">
    <citation type="submission" date="2023-07" db="EMBL/GenBank/DDBJ databases">
        <title>Sorghum-associated microbial communities from plants grown in Nebraska, USA.</title>
        <authorList>
            <person name="Schachtman D."/>
        </authorList>
    </citation>
    <scope>NUCLEOTIDE SEQUENCE</scope>
    <source>
        <strain evidence="1">DS1006</strain>
        <strain evidence="2 3">DS1016</strain>
    </source>
</reference>
<gene>
    <name evidence="1" type="ORF">J2S90_003011</name>
    <name evidence="2" type="ORF">J2S93_003282</name>
</gene>
<proteinExistence type="predicted"/>
<dbReference type="InterPro" id="IPR028082">
    <property type="entry name" value="Peripla_BP_I"/>
</dbReference>
<dbReference type="Gene3D" id="3.40.50.2300">
    <property type="match status" value="2"/>
</dbReference>
<dbReference type="Pfam" id="PF04392">
    <property type="entry name" value="ABC_sub_bind"/>
    <property type="match status" value="1"/>
</dbReference>
<dbReference type="CDD" id="cd06325">
    <property type="entry name" value="PBP1_ABC_unchar_transporter"/>
    <property type="match status" value="1"/>
</dbReference>
<comment type="caution">
    <text evidence="1">The sequence shown here is derived from an EMBL/GenBank/DDBJ whole genome shotgun (WGS) entry which is preliminary data.</text>
</comment>
<dbReference type="RefSeq" id="WP_306962362.1">
    <property type="nucleotide sequence ID" value="NZ_JAUSRG010000009.1"/>
</dbReference>
<evidence type="ECO:0000313" key="2">
    <source>
        <dbReference type="EMBL" id="MDQ0181843.1"/>
    </source>
</evidence>